<keyword evidence="7" id="KW-1185">Reference proteome</keyword>
<sequence>MGLGIQAVLGRLARPKRAVPCRAARLSSPGIAEARFGPYHAKLLGPKKSGPSQPESLAWPGLNPEGPRVARLLRMIHRDSIHSPLYPGNLTAEEHMSRLYNYTILRTQTIESRMSSPAINYNTTRVQPRVEFISGLYVLEIGIGTRRHAREHGQARYLMMDTSSGLVWLQCLPCTHCWSPHHLVFDPRSSQSFAPIPCDHPLCDLRNPRVFQCINHQCHYTYRYGQPALTRGVLATETLALASDHGGFEFVHNVAIGCSHDSQNFHLLGILVSGIAGLGRRSTSFISQTNRVQTHGKFAYCLRREINRPSVLKLGESAVLRGPNVKSAPIANVHSEIDYFVTLVDVSIANRRIGFPPGTFRVRSEHGLLKGGFVIDSGSTYASFNTGGPYERVKNTFEEYFQRFRLARHHHRDFEECYKIPHGGFNAYPSMTFHFENGNDFVAPPENTVALVDQRYFCVAIAKASTVNTLGAYQQRNYWMSFDIQSETLSYVPADCGSRDAQ</sequence>
<evidence type="ECO:0000256" key="3">
    <source>
        <dbReference type="ARBA" id="ARBA00022750"/>
    </source>
</evidence>
<evidence type="ECO:0000313" key="8">
    <source>
        <dbReference type="RefSeq" id="XP_020114098.1"/>
    </source>
</evidence>
<dbReference type="GeneID" id="109728159"/>
<comment type="similarity">
    <text evidence="1">Belongs to the peptidase A1 family.</text>
</comment>
<dbReference type="InterPro" id="IPR051708">
    <property type="entry name" value="Plant_Aspart_Prot_A1"/>
</dbReference>
<evidence type="ECO:0000256" key="2">
    <source>
        <dbReference type="ARBA" id="ARBA00022670"/>
    </source>
</evidence>
<organism evidence="7 8">
    <name type="scientific">Ananas comosus</name>
    <name type="common">Pineapple</name>
    <name type="synonym">Ananas ananas</name>
    <dbReference type="NCBI Taxonomy" id="4615"/>
    <lineage>
        <taxon>Eukaryota</taxon>
        <taxon>Viridiplantae</taxon>
        <taxon>Streptophyta</taxon>
        <taxon>Embryophyta</taxon>
        <taxon>Tracheophyta</taxon>
        <taxon>Spermatophyta</taxon>
        <taxon>Magnoliopsida</taxon>
        <taxon>Liliopsida</taxon>
        <taxon>Poales</taxon>
        <taxon>Bromeliaceae</taxon>
        <taxon>Bromelioideae</taxon>
        <taxon>Ananas</taxon>
    </lineage>
</organism>
<reference evidence="7" key="1">
    <citation type="journal article" date="2015" name="Nat. Genet.">
        <title>The pineapple genome and the evolution of CAM photosynthesis.</title>
        <authorList>
            <person name="Ming R."/>
            <person name="VanBuren R."/>
            <person name="Wai C.M."/>
            <person name="Tang H."/>
            <person name="Schatz M.C."/>
            <person name="Bowers J.E."/>
            <person name="Lyons E."/>
            <person name="Wang M.L."/>
            <person name="Chen J."/>
            <person name="Biggers E."/>
            <person name="Zhang J."/>
            <person name="Huang L."/>
            <person name="Zhang L."/>
            <person name="Miao W."/>
            <person name="Zhang J."/>
            <person name="Ye Z."/>
            <person name="Miao C."/>
            <person name="Lin Z."/>
            <person name="Wang H."/>
            <person name="Zhou H."/>
            <person name="Yim W.C."/>
            <person name="Priest H.D."/>
            <person name="Zheng C."/>
            <person name="Woodhouse M."/>
            <person name="Edger P.P."/>
            <person name="Guyot R."/>
            <person name="Guo H.B."/>
            <person name="Guo H."/>
            <person name="Zheng G."/>
            <person name="Singh R."/>
            <person name="Sharma A."/>
            <person name="Min X."/>
            <person name="Zheng Y."/>
            <person name="Lee H."/>
            <person name="Gurtowski J."/>
            <person name="Sedlazeck F.J."/>
            <person name="Harkess A."/>
            <person name="McKain M.R."/>
            <person name="Liao Z."/>
            <person name="Fang J."/>
            <person name="Liu J."/>
            <person name="Zhang X."/>
            <person name="Zhang Q."/>
            <person name="Hu W."/>
            <person name="Qin Y."/>
            <person name="Wang K."/>
            <person name="Chen L.Y."/>
            <person name="Shirley N."/>
            <person name="Lin Y.R."/>
            <person name="Liu L.Y."/>
            <person name="Hernandez A.G."/>
            <person name="Wright C.L."/>
            <person name="Bulone V."/>
            <person name="Tuskan G.A."/>
            <person name="Heath K."/>
            <person name="Zee F."/>
            <person name="Moore P.H."/>
            <person name="Sunkar R."/>
            <person name="Leebens-Mack J.H."/>
            <person name="Mockler T."/>
            <person name="Bennetzen J.L."/>
            <person name="Freeling M."/>
            <person name="Sankoff D."/>
            <person name="Paterson A.H."/>
            <person name="Zhu X."/>
            <person name="Yang X."/>
            <person name="Smith J.A."/>
            <person name="Cushman J.C."/>
            <person name="Paull R.E."/>
            <person name="Yu Q."/>
        </authorList>
    </citation>
    <scope>NUCLEOTIDE SEQUENCE [LARGE SCALE GENOMIC DNA]</scope>
    <source>
        <strain evidence="7">cv. F153</strain>
    </source>
</reference>
<evidence type="ECO:0000313" key="7">
    <source>
        <dbReference type="Proteomes" id="UP000515123"/>
    </source>
</evidence>
<accession>A0A6P5HL56</accession>
<reference evidence="8" key="2">
    <citation type="submission" date="2025-08" db="UniProtKB">
        <authorList>
            <consortium name="RefSeq"/>
        </authorList>
    </citation>
    <scope>IDENTIFICATION</scope>
    <source>
        <tissue evidence="8">Leaf</tissue>
    </source>
</reference>
<name>A0A6P5HL56_ANACO</name>
<dbReference type="InterPro" id="IPR034161">
    <property type="entry name" value="Pepsin-like_plant"/>
</dbReference>
<keyword evidence="5" id="KW-0325">Glycoprotein</keyword>
<dbReference type="InterPro" id="IPR021109">
    <property type="entry name" value="Peptidase_aspartic_dom_sf"/>
</dbReference>
<protein>
    <submittedName>
        <fullName evidence="8">Aspartic proteinase nepenthesin-1-like</fullName>
    </submittedName>
</protein>
<dbReference type="GO" id="GO:0004190">
    <property type="term" value="F:aspartic-type endopeptidase activity"/>
    <property type="evidence" value="ECO:0007669"/>
    <property type="project" value="UniProtKB-KW"/>
</dbReference>
<dbReference type="CDD" id="cd05476">
    <property type="entry name" value="pepsin_A_like_plant"/>
    <property type="match status" value="1"/>
</dbReference>
<dbReference type="AlphaFoldDB" id="A0A6P5HL56"/>
<dbReference type="SUPFAM" id="SSF50630">
    <property type="entry name" value="Acid proteases"/>
    <property type="match status" value="1"/>
</dbReference>
<dbReference type="PROSITE" id="PS51767">
    <property type="entry name" value="PEPTIDASE_A1"/>
    <property type="match status" value="1"/>
</dbReference>
<keyword evidence="2" id="KW-0645">Protease</keyword>
<proteinExistence type="inferred from homology"/>
<keyword evidence="3" id="KW-0064">Aspartyl protease</keyword>
<dbReference type="Pfam" id="PF14543">
    <property type="entry name" value="TAXi_N"/>
    <property type="match status" value="1"/>
</dbReference>
<dbReference type="Pfam" id="PF14541">
    <property type="entry name" value="TAXi_C"/>
    <property type="match status" value="1"/>
</dbReference>
<dbReference type="RefSeq" id="XP_020114098.1">
    <property type="nucleotide sequence ID" value="XM_020258509.1"/>
</dbReference>
<dbReference type="GO" id="GO:0005576">
    <property type="term" value="C:extracellular region"/>
    <property type="evidence" value="ECO:0007669"/>
    <property type="project" value="TreeGrafter"/>
</dbReference>
<dbReference type="GO" id="GO:0006508">
    <property type="term" value="P:proteolysis"/>
    <property type="evidence" value="ECO:0007669"/>
    <property type="project" value="UniProtKB-KW"/>
</dbReference>
<dbReference type="Proteomes" id="UP000515123">
    <property type="component" value="Linkage group 2"/>
</dbReference>
<evidence type="ECO:0000256" key="5">
    <source>
        <dbReference type="ARBA" id="ARBA00023180"/>
    </source>
</evidence>
<dbReference type="InterPro" id="IPR033121">
    <property type="entry name" value="PEPTIDASE_A1"/>
</dbReference>
<evidence type="ECO:0000256" key="4">
    <source>
        <dbReference type="ARBA" id="ARBA00022801"/>
    </source>
</evidence>
<evidence type="ECO:0000259" key="6">
    <source>
        <dbReference type="PROSITE" id="PS51767"/>
    </source>
</evidence>
<dbReference type="PANTHER" id="PTHR47967:SF123">
    <property type="entry name" value="ASPARTIC PROTEINASE NEPENTHESIN-1-LIKE"/>
    <property type="match status" value="1"/>
</dbReference>
<evidence type="ECO:0000256" key="1">
    <source>
        <dbReference type="ARBA" id="ARBA00007447"/>
    </source>
</evidence>
<gene>
    <name evidence="8" type="primary">LOC109728159</name>
</gene>
<dbReference type="InterPro" id="IPR032861">
    <property type="entry name" value="TAXi_N"/>
</dbReference>
<feature type="domain" description="Peptidase A1" evidence="6">
    <location>
        <begin position="137"/>
        <end position="492"/>
    </location>
</feature>
<keyword evidence="4" id="KW-0378">Hydrolase</keyword>
<dbReference type="PANTHER" id="PTHR47967">
    <property type="entry name" value="OS07G0603500 PROTEIN-RELATED"/>
    <property type="match status" value="1"/>
</dbReference>
<dbReference type="OrthoDB" id="1072226at2759"/>
<dbReference type="InterPro" id="IPR032799">
    <property type="entry name" value="TAXi_C"/>
</dbReference>
<dbReference type="Gene3D" id="2.40.70.10">
    <property type="entry name" value="Acid Proteases"/>
    <property type="match status" value="2"/>
</dbReference>